<evidence type="ECO:0000256" key="1">
    <source>
        <dbReference type="SAM" id="MobiDB-lite"/>
    </source>
</evidence>
<protein>
    <recommendedName>
        <fullName evidence="3">Flavin reductase like domain-containing protein</fullName>
    </recommendedName>
</protein>
<feature type="compositionally biased region" description="Basic and acidic residues" evidence="1">
    <location>
        <begin position="45"/>
        <end position="57"/>
    </location>
</feature>
<accession>D8LAS6</accession>
<dbReference type="InterPro" id="IPR012349">
    <property type="entry name" value="Split_barrel_FMN-bd"/>
</dbReference>
<proteinExistence type="predicted"/>
<dbReference type="InParanoid" id="D8LAS6"/>
<feature type="chain" id="PRO_5003116901" description="Flavin reductase like domain-containing protein" evidence="2">
    <location>
        <begin position="29"/>
        <end position="263"/>
    </location>
</feature>
<dbReference type="GO" id="GO:0010181">
    <property type="term" value="F:FMN binding"/>
    <property type="evidence" value="ECO:0007669"/>
    <property type="project" value="InterPro"/>
</dbReference>
<dbReference type="AlphaFoldDB" id="D8LAS6"/>
<dbReference type="Pfam" id="PF01613">
    <property type="entry name" value="Flavin_Reduct"/>
    <property type="match status" value="1"/>
</dbReference>
<feature type="compositionally biased region" description="Low complexity" evidence="1">
    <location>
        <begin position="60"/>
        <end position="78"/>
    </location>
</feature>
<feature type="signal peptide" evidence="2">
    <location>
        <begin position="1"/>
        <end position="28"/>
    </location>
</feature>
<dbReference type="Gene3D" id="2.30.110.10">
    <property type="entry name" value="Electron Transport, Fmn-binding Protein, Chain A"/>
    <property type="match status" value="1"/>
</dbReference>
<reference evidence="4 5" key="1">
    <citation type="journal article" date="2010" name="Nature">
        <title>The Ectocarpus genome and the independent evolution of multicellularity in brown algae.</title>
        <authorList>
            <person name="Cock J.M."/>
            <person name="Sterck L."/>
            <person name="Rouze P."/>
            <person name="Scornet D."/>
            <person name="Allen A.E."/>
            <person name="Amoutzias G."/>
            <person name="Anthouard V."/>
            <person name="Artiguenave F."/>
            <person name="Aury J.M."/>
            <person name="Badger J.H."/>
            <person name="Beszteri B."/>
            <person name="Billiau K."/>
            <person name="Bonnet E."/>
            <person name="Bothwell J.H."/>
            <person name="Bowler C."/>
            <person name="Boyen C."/>
            <person name="Brownlee C."/>
            <person name="Carrano C.J."/>
            <person name="Charrier B."/>
            <person name="Cho G.Y."/>
            <person name="Coelho S.M."/>
            <person name="Collen J."/>
            <person name="Corre E."/>
            <person name="Da Silva C."/>
            <person name="Delage L."/>
            <person name="Delaroque N."/>
            <person name="Dittami S.M."/>
            <person name="Doulbeau S."/>
            <person name="Elias M."/>
            <person name="Farnham G."/>
            <person name="Gachon C.M."/>
            <person name="Gschloessl B."/>
            <person name="Heesch S."/>
            <person name="Jabbari K."/>
            <person name="Jubin C."/>
            <person name="Kawai H."/>
            <person name="Kimura K."/>
            <person name="Kloareg B."/>
            <person name="Kupper F.C."/>
            <person name="Lang D."/>
            <person name="Le Bail A."/>
            <person name="Leblanc C."/>
            <person name="Lerouge P."/>
            <person name="Lohr M."/>
            <person name="Lopez P.J."/>
            <person name="Martens C."/>
            <person name="Maumus F."/>
            <person name="Michel G."/>
            <person name="Miranda-Saavedra D."/>
            <person name="Morales J."/>
            <person name="Moreau H."/>
            <person name="Motomura T."/>
            <person name="Nagasato C."/>
            <person name="Napoli C.A."/>
            <person name="Nelson D.R."/>
            <person name="Nyvall-Collen P."/>
            <person name="Peters A.F."/>
            <person name="Pommier C."/>
            <person name="Potin P."/>
            <person name="Poulain J."/>
            <person name="Quesneville H."/>
            <person name="Read B."/>
            <person name="Rensing S.A."/>
            <person name="Ritter A."/>
            <person name="Rousvoal S."/>
            <person name="Samanta M."/>
            <person name="Samson G."/>
            <person name="Schroeder D.C."/>
            <person name="Segurens B."/>
            <person name="Strittmatter M."/>
            <person name="Tonon T."/>
            <person name="Tregear J.W."/>
            <person name="Valentin K."/>
            <person name="von Dassow P."/>
            <person name="Yamagishi T."/>
            <person name="Van de Peer Y."/>
            <person name="Wincker P."/>
        </authorList>
    </citation>
    <scope>NUCLEOTIDE SEQUENCE [LARGE SCALE GENOMIC DNA]</scope>
    <source>
        <strain evidence="5">Ec32 / CCAP1310/4</strain>
    </source>
</reference>
<keyword evidence="2" id="KW-0732">Signal</keyword>
<dbReference type="Proteomes" id="UP000002630">
    <property type="component" value="Linkage Group LG01"/>
</dbReference>
<dbReference type="EMBL" id="FN649726">
    <property type="protein sequence ID" value="CBN76435.1"/>
    <property type="molecule type" value="Genomic_DNA"/>
</dbReference>
<dbReference type="SUPFAM" id="SSF50475">
    <property type="entry name" value="FMN-binding split barrel"/>
    <property type="match status" value="1"/>
</dbReference>
<gene>
    <name evidence="4" type="ORF">Esi_0000_0005</name>
</gene>
<feature type="region of interest" description="Disordered" evidence="1">
    <location>
        <begin position="33"/>
        <end position="78"/>
    </location>
</feature>
<name>D8LAS6_ECTSI</name>
<sequence length="263" mass="28041">MMTTARRDWHAAVNAFVLLVLLGTFGEAFVAQSVAPSSSSSSRSTSERHRSSSRCHDPTGASSPNRGSTSSTGRSGSVSFLRATEGEAGDRALPSLTKHHAPPALSVPVFSLATVNEDGSTNMNIVTYASPVGIEPERLWMVSLFKSTLSYENFVREGWGVMQLLQRNHAPLVPILGQSGGRDTDKAGRCAEQAFPWDEPSCMNVAIIPGCGSYVTLHMVSKQSAGDHDAIICRIGNIFGPDEAASSRLEVLESGHLRKAGII</sequence>
<evidence type="ECO:0000256" key="2">
    <source>
        <dbReference type="SAM" id="SignalP"/>
    </source>
</evidence>
<dbReference type="OrthoDB" id="507659at2759"/>
<keyword evidence="5" id="KW-1185">Reference proteome</keyword>
<dbReference type="EMBL" id="FN647682">
    <property type="protein sequence ID" value="CBN76435.1"/>
    <property type="molecule type" value="Genomic_DNA"/>
</dbReference>
<feature type="domain" description="Flavin reductase like" evidence="3">
    <location>
        <begin position="108"/>
        <end position="245"/>
    </location>
</feature>
<evidence type="ECO:0000259" key="3">
    <source>
        <dbReference type="Pfam" id="PF01613"/>
    </source>
</evidence>
<organism evidence="4 5">
    <name type="scientific">Ectocarpus siliculosus</name>
    <name type="common">Brown alga</name>
    <name type="synonym">Conferva siliculosa</name>
    <dbReference type="NCBI Taxonomy" id="2880"/>
    <lineage>
        <taxon>Eukaryota</taxon>
        <taxon>Sar</taxon>
        <taxon>Stramenopiles</taxon>
        <taxon>Ochrophyta</taxon>
        <taxon>PX clade</taxon>
        <taxon>Phaeophyceae</taxon>
        <taxon>Ectocarpales</taxon>
        <taxon>Ectocarpaceae</taxon>
        <taxon>Ectocarpus</taxon>
    </lineage>
</organism>
<evidence type="ECO:0000313" key="5">
    <source>
        <dbReference type="Proteomes" id="UP000002630"/>
    </source>
</evidence>
<evidence type="ECO:0000313" key="4">
    <source>
        <dbReference type="EMBL" id="CBN76435.1"/>
    </source>
</evidence>
<dbReference type="eggNOG" id="ENOG502S5ZD">
    <property type="taxonomic scope" value="Eukaryota"/>
</dbReference>
<dbReference type="InterPro" id="IPR002563">
    <property type="entry name" value="Flavin_Rdtase-like_dom"/>
</dbReference>